<feature type="transmembrane region" description="Helical" evidence="2">
    <location>
        <begin position="109"/>
        <end position="128"/>
    </location>
</feature>
<feature type="transmembrane region" description="Helical" evidence="2">
    <location>
        <begin position="140"/>
        <end position="160"/>
    </location>
</feature>
<evidence type="ECO:0000256" key="1">
    <source>
        <dbReference type="SAM" id="MobiDB-lite"/>
    </source>
</evidence>
<feature type="region of interest" description="Disordered" evidence="1">
    <location>
        <begin position="438"/>
        <end position="474"/>
    </location>
</feature>
<keyword evidence="2" id="KW-0812">Transmembrane</keyword>
<evidence type="ECO:0000313" key="4">
    <source>
        <dbReference type="Proteomes" id="UP000030460"/>
    </source>
</evidence>
<dbReference type="Proteomes" id="UP000030460">
    <property type="component" value="Unassembled WGS sequence"/>
</dbReference>
<feature type="transmembrane region" description="Helical" evidence="2">
    <location>
        <begin position="12"/>
        <end position="31"/>
    </location>
</feature>
<feature type="transmembrane region" description="Helical" evidence="2">
    <location>
        <begin position="69"/>
        <end position="88"/>
    </location>
</feature>
<gene>
    <name evidence="3" type="ORF">NH14_016420</name>
</gene>
<sequence>MAWNRRYSLISHVRSSLWIVPLFAVMSAMILKRVAVAVGDWLINTHGYDIENGFLSVSADEAHAILDRIFTLNLSCLVFTFSSLLVAIQIAGGQYTPRIIATTLLRNNVIRWVVGLFVFSMLWTHRTMTELGQGTLIPQLQVALATAIGLASLVAFILLIDYSARLLRPVSLVGRVAELGFTVIRNVYPDKLSEQGDAALSDDAAAAEVDSARMRREPANRVDCLHGRSGVVLAVNLPGLVREAQRADCFIEFAVQVGDFVATDEPLFYLYGNSWKLDGRRLENLVAFGSERTMEQDPMFAFRIEVDIALKALSPAINDPTTAVLAIDQLHRLLGMVGKRSLANREIYDESGQPRVAFYTPDWEDYVHMCFREIRMAGAGSIQIGRRLRAMIDNLTMTLPASHHAALRCERDLLDAAIEREQILAEDAILARIGDTQGLGGSSVASSARNRPRLIVNMHPDHKSESGATTHARR</sequence>
<dbReference type="RefSeq" id="WP_084225334.1">
    <property type="nucleotide sequence ID" value="NZ_CADFGF010000008.1"/>
</dbReference>
<keyword evidence="4" id="KW-1185">Reference proteome</keyword>
<proteinExistence type="predicted"/>
<dbReference type="InterPro" id="IPR018723">
    <property type="entry name" value="DUF2254_membrane"/>
</dbReference>
<evidence type="ECO:0000256" key="2">
    <source>
        <dbReference type="SAM" id="Phobius"/>
    </source>
</evidence>
<reference evidence="3" key="1">
    <citation type="journal article" date="2015" name="Genome Announc.">
        <title>Draft Genome Sequence of the Polyhydroxyalkanoate-Producing Bacterium Burkholderia sacchari LMG 19450 Isolated from Brazilian Sugarcane Plantation Soil.</title>
        <authorList>
            <person name="Alexandrino P.M."/>
            <person name="Mendonca T.T."/>
            <person name="Guaman Bautista L.P."/>
            <person name="Cherix J."/>
            <person name="Lozano-Sakalauskas G.C."/>
            <person name="Fujita A."/>
            <person name="Ramos Filho E."/>
            <person name="Long P."/>
            <person name="Padilla G."/>
            <person name="Taciro M.K."/>
            <person name="Gomez J.G."/>
            <person name="Silva L.F."/>
        </authorList>
    </citation>
    <scope>NUCLEOTIDE SEQUENCE</scope>
    <source>
        <strain evidence="3">LMG 19450</strain>
    </source>
</reference>
<reference evidence="3" key="2">
    <citation type="submission" date="2020-04" db="EMBL/GenBank/DDBJ databases">
        <authorList>
            <person name="Alexandrino P."/>
            <person name="Mendonca T."/>
            <person name="Guaman L."/>
            <person name="Cherix J."/>
            <person name="Lozano-Sakalauskas G."/>
            <person name="Fujita A."/>
            <person name="Filho E.R."/>
            <person name="Long P."/>
            <person name="Padilla G."/>
            <person name="Taciro M.K."/>
            <person name="Gomez J.G."/>
            <person name="Silva L.F."/>
            <person name="Torres M."/>
        </authorList>
    </citation>
    <scope>NUCLEOTIDE SEQUENCE</scope>
    <source>
        <strain evidence="3">LMG 19450</strain>
    </source>
</reference>
<name>A0A8T6ZEM0_9BURK</name>
<protein>
    <submittedName>
        <fullName evidence="3">DUF2254 domain-containing protein</fullName>
    </submittedName>
</protein>
<dbReference type="AlphaFoldDB" id="A0A8T6ZEM0"/>
<dbReference type="OrthoDB" id="2955631at2"/>
<evidence type="ECO:0000313" key="3">
    <source>
        <dbReference type="EMBL" id="NLP62720.1"/>
    </source>
</evidence>
<comment type="caution">
    <text evidence="3">The sequence shown here is derived from an EMBL/GenBank/DDBJ whole genome shotgun (WGS) entry which is preliminary data.</text>
</comment>
<accession>A0A8T6ZEM0</accession>
<keyword evidence="2" id="KW-0472">Membrane</keyword>
<keyword evidence="2" id="KW-1133">Transmembrane helix</keyword>
<organism evidence="3 4">
    <name type="scientific">Paraburkholderia sacchari</name>
    <dbReference type="NCBI Taxonomy" id="159450"/>
    <lineage>
        <taxon>Bacteria</taxon>
        <taxon>Pseudomonadati</taxon>
        <taxon>Pseudomonadota</taxon>
        <taxon>Betaproteobacteria</taxon>
        <taxon>Burkholderiales</taxon>
        <taxon>Burkholderiaceae</taxon>
        <taxon>Paraburkholderia</taxon>
    </lineage>
</organism>
<dbReference type="EMBL" id="JTDB02000004">
    <property type="protein sequence ID" value="NLP62720.1"/>
    <property type="molecule type" value="Genomic_DNA"/>
</dbReference>
<dbReference type="Pfam" id="PF10011">
    <property type="entry name" value="DUF2254"/>
    <property type="match status" value="1"/>
</dbReference>